<comment type="caution">
    <text evidence="1">The sequence shown here is derived from an EMBL/GenBank/DDBJ whole genome shotgun (WGS) entry which is preliminary data.</text>
</comment>
<dbReference type="RefSeq" id="WP_199109433.1">
    <property type="nucleotide sequence ID" value="NZ_JAHWXQ010000002.1"/>
</dbReference>
<reference evidence="1 2" key="1">
    <citation type="submission" date="2021-07" db="EMBL/GenBank/DDBJ databases">
        <authorList>
            <person name="Kim M.K."/>
        </authorList>
    </citation>
    <scope>NUCLEOTIDE SEQUENCE [LARGE SCALE GENOMIC DNA]</scope>
    <source>
        <strain evidence="1 2">HLY7-15</strain>
    </source>
</reference>
<dbReference type="EMBL" id="JAHWXQ010000002">
    <property type="protein sequence ID" value="MBW3364895.1"/>
    <property type="molecule type" value="Genomic_DNA"/>
</dbReference>
<protein>
    <submittedName>
        <fullName evidence="1">Uncharacterized protein</fullName>
    </submittedName>
</protein>
<sequence length="51" mass="5855">MKDLKATASKSCRFFCALVFLWLELDFNSCFQRQGQGLSESGFTGLKDWQD</sequence>
<proteinExistence type="predicted"/>
<accession>A0ABS6XCI6</accession>
<dbReference type="Proteomes" id="UP000774935">
    <property type="component" value="Unassembled WGS sequence"/>
</dbReference>
<evidence type="ECO:0000313" key="2">
    <source>
        <dbReference type="Proteomes" id="UP000774935"/>
    </source>
</evidence>
<organism evidence="1 2">
    <name type="scientific">Pontibacter populi</name>
    <dbReference type="NCBI Taxonomy" id="890055"/>
    <lineage>
        <taxon>Bacteria</taxon>
        <taxon>Pseudomonadati</taxon>
        <taxon>Bacteroidota</taxon>
        <taxon>Cytophagia</taxon>
        <taxon>Cytophagales</taxon>
        <taxon>Hymenobacteraceae</taxon>
        <taxon>Pontibacter</taxon>
    </lineage>
</organism>
<name>A0ABS6XCI6_9BACT</name>
<keyword evidence="2" id="KW-1185">Reference proteome</keyword>
<evidence type="ECO:0000313" key="1">
    <source>
        <dbReference type="EMBL" id="MBW3364895.1"/>
    </source>
</evidence>
<gene>
    <name evidence="1" type="ORF">KYK27_07565</name>
</gene>